<comment type="caution">
    <text evidence="1">The sequence shown here is derived from an EMBL/GenBank/DDBJ whole genome shotgun (WGS) entry which is preliminary data.</text>
</comment>
<dbReference type="AlphaFoldDB" id="A0A9D1PX04"/>
<protein>
    <submittedName>
        <fullName evidence="1">DUF1848 domain-containing protein</fullName>
    </submittedName>
</protein>
<evidence type="ECO:0000313" key="2">
    <source>
        <dbReference type="Proteomes" id="UP000886752"/>
    </source>
</evidence>
<dbReference type="Proteomes" id="UP000886752">
    <property type="component" value="Unassembled WGS sequence"/>
</dbReference>
<reference evidence="1" key="2">
    <citation type="submission" date="2021-04" db="EMBL/GenBank/DDBJ databases">
        <authorList>
            <person name="Gilroy R."/>
        </authorList>
    </citation>
    <scope>NUCLEOTIDE SEQUENCE</scope>
    <source>
        <strain evidence="1">ChiHecec2B26-446</strain>
    </source>
</reference>
<name>A0A9D1PX04_9BACT</name>
<evidence type="ECO:0000313" key="1">
    <source>
        <dbReference type="EMBL" id="HIW00103.1"/>
    </source>
</evidence>
<accession>A0A9D1PX04</accession>
<reference evidence="1" key="1">
    <citation type="journal article" date="2021" name="PeerJ">
        <title>Extensive microbial diversity within the chicken gut microbiome revealed by metagenomics and culture.</title>
        <authorList>
            <person name="Gilroy R."/>
            <person name="Ravi A."/>
            <person name="Getino M."/>
            <person name="Pursley I."/>
            <person name="Horton D.L."/>
            <person name="Alikhan N.F."/>
            <person name="Baker D."/>
            <person name="Gharbi K."/>
            <person name="Hall N."/>
            <person name="Watson M."/>
            <person name="Adriaenssens E.M."/>
            <person name="Foster-Nyarko E."/>
            <person name="Jarju S."/>
            <person name="Secka A."/>
            <person name="Antonio M."/>
            <person name="Oren A."/>
            <person name="Chaudhuri R.R."/>
            <person name="La Ragione R."/>
            <person name="Hildebrand F."/>
            <person name="Pallen M.J."/>
        </authorList>
    </citation>
    <scope>NUCLEOTIDE SEQUENCE</scope>
    <source>
        <strain evidence="1">ChiHecec2B26-446</strain>
    </source>
</reference>
<dbReference type="Pfam" id="PF08902">
    <property type="entry name" value="DUF1848"/>
    <property type="match status" value="1"/>
</dbReference>
<dbReference type="EMBL" id="DXHV01000032">
    <property type="protein sequence ID" value="HIW00103.1"/>
    <property type="molecule type" value="Genomic_DNA"/>
</dbReference>
<proteinExistence type="predicted"/>
<dbReference type="InterPro" id="IPR014998">
    <property type="entry name" value="DUF1848"/>
</dbReference>
<gene>
    <name evidence="1" type="ORF">H9894_02815</name>
</gene>
<organism evidence="1 2">
    <name type="scientific">Candidatus Desulfovibrio intestinipullorum</name>
    <dbReference type="NCBI Taxonomy" id="2838536"/>
    <lineage>
        <taxon>Bacteria</taxon>
        <taxon>Pseudomonadati</taxon>
        <taxon>Thermodesulfobacteriota</taxon>
        <taxon>Desulfovibrionia</taxon>
        <taxon>Desulfovibrionales</taxon>
        <taxon>Desulfovibrionaceae</taxon>
        <taxon>Desulfovibrio</taxon>
    </lineage>
</organism>
<sequence length="332" mass="36980">MLLLAGQRTDIVTWYTPWLMNRVREGFALVRNPRCPTKVNRYRLDRSVVDCLVLCSKNYQPLLPHVRELESALPLLCYATVTAYGRDLEPGVPDRAKRVAIVQNLSRLVGKERIIWRYDPVLFTNRYTVDVHLETFAALCARLAPYVHCCIFSFLHHFPGMEQSSLRFASEAQEDALVQGLARIAQQYQLPMQNCASRRDFSHLGISSRACLSQSLLEETLGRRFVPLPVRKSRPGCHCVEARDLGTYDSCANGCVYCYANTSPARVRASMSRHDPSSPLLIGHLHKGDVVTDAPQKSDCLPGSARQLLLPGLEGMAGLSGLTGLSGAPGRR</sequence>